<evidence type="ECO:0000256" key="1">
    <source>
        <dbReference type="ARBA" id="ARBA00004167"/>
    </source>
</evidence>
<dbReference type="PANTHER" id="PTHR21419:SF7">
    <property type="entry name" value="PROTEIN FAM234A"/>
    <property type="match status" value="1"/>
</dbReference>
<dbReference type="GO" id="GO:0009986">
    <property type="term" value="C:cell surface"/>
    <property type="evidence" value="ECO:0007669"/>
    <property type="project" value="TreeGrafter"/>
</dbReference>
<evidence type="ECO:0000313" key="8">
    <source>
        <dbReference type="EMBL" id="NXO89868.1"/>
    </source>
</evidence>
<keyword evidence="9" id="KW-1185">Reference proteome</keyword>
<keyword evidence="4 6" id="KW-0472">Membrane</keyword>
<dbReference type="InterPro" id="IPR045232">
    <property type="entry name" value="FAM234"/>
</dbReference>
<proteinExistence type="inferred from homology"/>
<evidence type="ECO:0000256" key="5">
    <source>
        <dbReference type="ARBA" id="ARBA00025791"/>
    </source>
</evidence>
<feature type="non-terminal residue" evidence="8">
    <location>
        <position position="1"/>
    </location>
</feature>
<keyword evidence="3 6" id="KW-1133">Transmembrane helix</keyword>
<evidence type="ECO:0000256" key="3">
    <source>
        <dbReference type="ARBA" id="ARBA00022989"/>
    </source>
</evidence>
<dbReference type="Proteomes" id="UP000536092">
    <property type="component" value="Unassembled WGS sequence"/>
</dbReference>
<evidence type="ECO:0000256" key="6">
    <source>
        <dbReference type="SAM" id="Phobius"/>
    </source>
</evidence>
<dbReference type="AlphaFoldDB" id="A0A7L1VY54"/>
<evidence type="ECO:0000256" key="2">
    <source>
        <dbReference type="ARBA" id="ARBA00022692"/>
    </source>
</evidence>
<protein>
    <submittedName>
        <fullName evidence="8">F234A protein</fullName>
    </submittedName>
</protein>
<evidence type="ECO:0000313" key="9">
    <source>
        <dbReference type="Proteomes" id="UP000536092"/>
    </source>
</evidence>
<dbReference type="Pfam" id="PF23727">
    <property type="entry name" value="Beta-prop_FAM234A_B"/>
    <property type="match status" value="1"/>
</dbReference>
<dbReference type="GO" id="GO:0016020">
    <property type="term" value="C:membrane"/>
    <property type="evidence" value="ECO:0007669"/>
    <property type="project" value="UniProtKB-SubCell"/>
</dbReference>
<reference evidence="8 9" key="1">
    <citation type="submission" date="2019-09" db="EMBL/GenBank/DDBJ databases">
        <title>Bird 10,000 Genomes (B10K) Project - Family phase.</title>
        <authorList>
            <person name="Zhang G."/>
        </authorList>
    </citation>
    <scope>NUCLEOTIDE SEQUENCE [LARGE SCALE GENOMIC DNA]</scope>
    <source>
        <strain evidence="8">B10K-DU-002-20</strain>
        <tissue evidence="8">Muscle</tissue>
    </source>
</reference>
<gene>
    <name evidence="8" type="primary">Fam234a</name>
    <name evidence="8" type="ORF">CERBRA_R10971</name>
</gene>
<feature type="non-terminal residue" evidence="8">
    <location>
        <position position="551"/>
    </location>
</feature>
<feature type="domain" description="FAM234A/B beta-propeller" evidence="7">
    <location>
        <begin position="80"/>
        <end position="548"/>
    </location>
</feature>
<dbReference type="EMBL" id="VXBV01001002">
    <property type="protein sequence ID" value="NXO89868.1"/>
    <property type="molecule type" value="Genomic_DNA"/>
</dbReference>
<dbReference type="InterPro" id="IPR055409">
    <property type="entry name" value="Beta-prop_FAM234A_B"/>
</dbReference>
<keyword evidence="2 6" id="KW-0812">Transmembrane</keyword>
<comment type="caution">
    <text evidence="8">The sequence shown here is derived from an EMBL/GenBank/DDBJ whole genome shotgun (WGS) entry which is preliminary data.</text>
</comment>
<evidence type="ECO:0000256" key="4">
    <source>
        <dbReference type="ARBA" id="ARBA00023136"/>
    </source>
</evidence>
<feature type="transmembrane region" description="Helical" evidence="6">
    <location>
        <begin position="48"/>
        <end position="68"/>
    </location>
</feature>
<comment type="subcellular location">
    <subcellularLocation>
        <location evidence="1">Membrane</location>
        <topology evidence="1">Single-pass membrane protein</topology>
    </subcellularLocation>
</comment>
<dbReference type="PANTHER" id="PTHR21419">
    <property type="match status" value="1"/>
</dbReference>
<comment type="similarity">
    <text evidence="5">Belongs to the FAM234 family.</text>
</comment>
<evidence type="ECO:0000259" key="7">
    <source>
        <dbReference type="Pfam" id="PF23727"/>
    </source>
</evidence>
<dbReference type="SUPFAM" id="SSF50998">
    <property type="entry name" value="Quinoprotein alcohol dehydrogenase-like"/>
    <property type="match status" value="1"/>
</dbReference>
<sequence length="551" mass="62104">VMDNKDSEAEIHPLKTEDVKAQENHEHFVERRIVKSSGLSRLSRWRTAAFFISLFLCLIIVFAFSFIIPCPERPVSERTWFQYYNNAVPYPFLAVEDANEDKVQDVLFAFKSSNGSSRFNMSCLDQGLPSPCAFIAAVSGTNGSVLWERPAAEDVQWLQCGIQQLGTAAAPGCLVVEKPLSLTAVELQTGEVLWRQSDGFGANYTLLTPLSVIPDVDNDGVQDLIIFITKERQVQTFIHSGRTGQQIGSTGSLSMDGNARYVRLHLRSSSYFLFYTENSLYAYSLKDLCHAAVGTEVKLPNIQTDPHLEKHIDHATHRLSLLRFGDIRYLAKIPGHSWDNILVVDSEMATLINTKDLHTVWTLNVSRVLSEPLLGYYKPDDHGIVLESETGPNRKKVMIVESGSGAVQWELKLNSGAGSPGPAMLPTADRRSAFLMWGDYQEPGNETRHRAPLQKLYLFHPSYTNVLLELRNSTDQIITFTAVLFERSRHACYVLLRGPQPSEGPGPMSLMKRKLKEDVSVSRVIWLSHMAGDQEEHIRDRLYRMRFQSRD</sequence>
<accession>A0A7L1VY54</accession>
<name>A0A7L1VY54_9PASS</name>
<dbReference type="InterPro" id="IPR011047">
    <property type="entry name" value="Quinoprotein_ADH-like_sf"/>
</dbReference>
<organism evidence="8 9">
    <name type="scientific">Certhia brachydactyla</name>
    <name type="common">short-toed tree-creeper</name>
    <dbReference type="NCBI Taxonomy" id="73330"/>
    <lineage>
        <taxon>Eukaryota</taxon>
        <taxon>Metazoa</taxon>
        <taxon>Chordata</taxon>
        <taxon>Craniata</taxon>
        <taxon>Vertebrata</taxon>
        <taxon>Euteleostomi</taxon>
        <taxon>Archelosauria</taxon>
        <taxon>Archosauria</taxon>
        <taxon>Dinosauria</taxon>
        <taxon>Saurischia</taxon>
        <taxon>Theropoda</taxon>
        <taxon>Coelurosauria</taxon>
        <taxon>Aves</taxon>
        <taxon>Neognathae</taxon>
        <taxon>Neoaves</taxon>
        <taxon>Telluraves</taxon>
        <taxon>Australaves</taxon>
        <taxon>Passeriformes</taxon>
        <taxon>Certhiidae</taxon>
        <taxon>Certhiinae</taxon>
        <taxon>Certhia</taxon>
    </lineage>
</organism>
<dbReference type="OrthoDB" id="6364780at2759"/>